<dbReference type="RefSeq" id="WP_071874626.1">
    <property type="nucleotide sequence ID" value="NZ_JBHSHF010000021.1"/>
</dbReference>
<evidence type="ECO:0000256" key="1">
    <source>
        <dbReference type="ARBA" id="ARBA00001274"/>
    </source>
</evidence>
<dbReference type="EC" id="4.3.1.19" evidence="4"/>
<evidence type="ECO:0000256" key="8">
    <source>
        <dbReference type="ARBA" id="ARBA00031427"/>
    </source>
</evidence>
<name>A0A1L8QT60_9ENTE</name>
<dbReference type="Pfam" id="PF00291">
    <property type="entry name" value="PALP"/>
    <property type="match status" value="1"/>
</dbReference>
<dbReference type="Proteomes" id="UP000182149">
    <property type="component" value="Unassembled WGS sequence"/>
</dbReference>
<evidence type="ECO:0000313" key="10">
    <source>
        <dbReference type="EMBL" id="OJG10703.1"/>
    </source>
</evidence>
<dbReference type="InterPro" id="IPR000634">
    <property type="entry name" value="Ser/Thr_deHydtase_PyrdxlP-BS"/>
</dbReference>
<evidence type="ECO:0000313" key="11">
    <source>
        <dbReference type="Proteomes" id="UP000182149"/>
    </source>
</evidence>
<evidence type="ECO:0000256" key="2">
    <source>
        <dbReference type="ARBA" id="ARBA00001933"/>
    </source>
</evidence>
<dbReference type="OrthoDB" id="9811476at2"/>
<organism evidence="10 11">
    <name type="scientific">Enterococcus aquimarinus</name>
    <dbReference type="NCBI Taxonomy" id="328396"/>
    <lineage>
        <taxon>Bacteria</taxon>
        <taxon>Bacillati</taxon>
        <taxon>Bacillota</taxon>
        <taxon>Bacilli</taxon>
        <taxon>Lactobacillales</taxon>
        <taxon>Enterococcaceae</taxon>
        <taxon>Enterococcus</taxon>
    </lineage>
</organism>
<sequence>MITEKVSLFDQIFEAKKRLETVVIHTPLVPSNILSERKRGEIFFKLENLQRTGSFKIRGAYNKLTQLKAGEIQRGVIAASAGNHAQGVAISAKMLGIQARIFMPVTAPLTKIEATRKYGALVKLIGETFDATKQAAIDESFRTGEVFIPPYDDYQVIAGQGTIGLEILEEMPNVDQLILPIGGGGLIAGVAVAAKTINPQIKIIGVQSYNVHGMLRSIWNHQITANRSERTLADGCDVAIPGELTYEVLESLIDETVLVEESDIKKAIEYLAYKEKIISEGAGALTTAAMMSGALDHLLVHKKTVALVSGGNIDSGSLKEII</sequence>
<accession>A0A1L8QT60</accession>
<protein>
    <recommendedName>
        <fullName evidence="4">threonine ammonia-lyase</fullName>
        <ecNumber evidence="4">4.3.1.19</ecNumber>
    </recommendedName>
    <alternativeName>
        <fullName evidence="8">Threonine deaminase</fullName>
    </alternativeName>
</protein>
<gene>
    <name evidence="10" type="ORF">RU93_GL001916</name>
</gene>
<dbReference type="AlphaFoldDB" id="A0A1L8QT60"/>
<evidence type="ECO:0000256" key="6">
    <source>
        <dbReference type="ARBA" id="ARBA00023239"/>
    </source>
</evidence>
<reference evidence="10 11" key="1">
    <citation type="submission" date="2014-12" db="EMBL/GenBank/DDBJ databases">
        <title>Draft genome sequences of 29 type strains of Enterococci.</title>
        <authorList>
            <person name="Zhong Z."/>
            <person name="Sun Z."/>
            <person name="Liu W."/>
            <person name="Zhang W."/>
            <person name="Zhang H."/>
        </authorList>
    </citation>
    <scope>NUCLEOTIDE SEQUENCE [LARGE SCALE GENOMIC DNA]</scope>
    <source>
        <strain evidence="10 11">DSM 17690</strain>
    </source>
</reference>
<proteinExistence type="inferred from homology"/>
<dbReference type="GO" id="GO:0030170">
    <property type="term" value="F:pyridoxal phosphate binding"/>
    <property type="evidence" value="ECO:0007669"/>
    <property type="project" value="InterPro"/>
</dbReference>
<dbReference type="PROSITE" id="PS00165">
    <property type="entry name" value="DEHYDRATASE_SER_THR"/>
    <property type="match status" value="1"/>
</dbReference>
<evidence type="ECO:0000259" key="9">
    <source>
        <dbReference type="Pfam" id="PF00291"/>
    </source>
</evidence>
<dbReference type="GO" id="GO:0006567">
    <property type="term" value="P:L-threonine catabolic process"/>
    <property type="evidence" value="ECO:0007669"/>
    <property type="project" value="TreeGrafter"/>
</dbReference>
<dbReference type="Gene3D" id="3.40.50.1100">
    <property type="match status" value="2"/>
</dbReference>
<dbReference type="InterPro" id="IPR036052">
    <property type="entry name" value="TrpB-like_PALP_sf"/>
</dbReference>
<comment type="catalytic activity">
    <reaction evidence="1">
        <text>L-threonine = 2-oxobutanoate + NH4(+)</text>
        <dbReference type="Rhea" id="RHEA:22108"/>
        <dbReference type="ChEBI" id="CHEBI:16763"/>
        <dbReference type="ChEBI" id="CHEBI:28938"/>
        <dbReference type="ChEBI" id="CHEBI:57926"/>
        <dbReference type="EC" id="4.3.1.19"/>
    </reaction>
</comment>
<dbReference type="CDD" id="cd01562">
    <property type="entry name" value="Thr-dehyd"/>
    <property type="match status" value="1"/>
</dbReference>
<dbReference type="STRING" id="328396.RU93_GL001916"/>
<comment type="caution">
    <text evidence="10">The sequence shown here is derived from an EMBL/GenBank/DDBJ whole genome shotgun (WGS) entry which is preliminary data.</text>
</comment>
<dbReference type="SUPFAM" id="SSF53686">
    <property type="entry name" value="Tryptophan synthase beta subunit-like PLP-dependent enzymes"/>
    <property type="match status" value="1"/>
</dbReference>
<keyword evidence="5" id="KW-0663">Pyridoxal phosphate</keyword>
<dbReference type="PANTHER" id="PTHR48078">
    <property type="entry name" value="THREONINE DEHYDRATASE, MITOCHONDRIAL-RELATED"/>
    <property type="match status" value="1"/>
</dbReference>
<comment type="similarity">
    <text evidence="3">Belongs to the serine/threonine dehydratase family.</text>
</comment>
<dbReference type="GO" id="GO:0009097">
    <property type="term" value="P:isoleucine biosynthetic process"/>
    <property type="evidence" value="ECO:0007669"/>
    <property type="project" value="TreeGrafter"/>
</dbReference>
<dbReference type="GO" id="GO:0003941">
    <property type="term" value="F:L-serine ammonia-lyase activity"/>
    <property type="evidence" value="ECO:0007669"/>
    <property type="project" value="TreeGrafter"/>
</dbReference>
<feature type="domain" description="Tryptophan synthase beta chain-like PALP" evidence="9">
    <location>
        <begin position="23"/>
        <end position="310"/>
    </location>
</feature>
<dbReference type="InterPro" id="IPR001926">
    <property type="entry name" value="TrpB-like_PALP"/>
</dbReference>
<dbReference type="FunFam" id="3.40.50.1100:FF:000005">
    <property type="entry name" value="Threonine dehydratase catabolic"/>
    <property type="match status" value="1"/>
</dbReference>
<evidence type="ECO:0000256" key="7">
    <source>
        <dbReference type="ARBA" id="ARBA00025527"/>
    </source>
</evidence>
<dbReference type="EMBL" id="JXKD01000006">
    <property type="protein sequence ID" value="OJG10703.1"/>
    <property type="molecule type" value="Genomic_DNA"/>
</dbReference>
<dbReference type="FunFam" id="3.40.50.1100:FF:000007">
    <property type="entry name" value="L-threonine dehydratase catabolic TdcB"/>
    <property type="match status" value="1"/>
</dbReference>
<evidence type="ECO:0000256" key="3">
    <source>
        <dbReference type="ARBA" id="ARBA00010869"/>
    </source>
</evidence>
<dbReference type="GO" id="GO:0006565">
    <property type="term" value="P:L-serine catabolic process"/>
    <property type="evidence" value="ECO:0007669"/>
    <property type="project" value="TreeGrafter"/>
</dbReference>
<evidence type="ECO:0000256" key="5">
    <source>
        <dbReference type="ARBA" id="ARBA00022898"/>
    </source>
</evidence>
<comment type="cofactor">
    <cofactor evidence="2">
        <name>pyridoxal 5'-phosphate</name>
        <dbReference type="ChEBI" id="CHEBI:597326"/>
    </cofactor>
</comment>
<keyword evidence="6" id="KW-0456">Lyase</keyword>
<dbReference type="InterPro" id="IPR050147">
    <property type="entry name" value="Ser/Thr_Dehydratase"/>
</dbReference>
<dbReference type="GO" id="GO:0004794">
    <property type="term" value="F:threonine deaminase activity"/>
    <property type="evidence" value="ECO:0007669"/>
    <property type="project" value="UniProtKB-EC"/>
</dbReference>
<comment type="function">
    <text evidence="7">Catalyzes the anaerobic formation of alpha-ketobutyrate and ammonia from threonine in a two-step reaction. The first step involved a dehydration of threonine and a production of enamine intermediates (aminocrotonate), which tautomerizes to its imine form (iminobutyrate). Both intermediates are unstable and short-lived. The second step is the nonenzymatic hydrolysis of the enamine/imine intermediates to form 2-ketobutyrate and free ammonia. In the low water environment of the cell, the second step is accelerated by RidA.</text>
</comment>
<evidence type="ECO:0000256" key="4">
    <source>
        <dbReference type="ARBA" id="ARBA00012096"/>
    </source>
</evidence>
<keyword evidence="11" id="KW-1185">Reference proteome</keyword>
<dbReference type="PANTHER" id="PTHR48078:SF6">
    <property type="entry name" value="L-THREONINE DEHYDRATASE CATABOLIC TDCB"/>
    <property type="match status" value="1"/>
</dbReference>